<evidence type="ECO:0000313" key="3">
    <source>
        <dbReference type="Proteomes" id="UP000318571"/>
    </source>
</evidence>
<dbReference type="InterPro" id="IPR013216">
    <property type="entry name" value="Methyltransf_11"/>
</dbReference>
<evidence type="ECO:0000313" key="2">
    <source>
        <dbReference type="EMBL" id="TRY67353.1"/>
    </source>
</evidence>
<accession>A0A553NPJ5</accession>
<dbReference type="EMBL" id="VCGU01000011">
    <property type="protein sequence ID" value="TRY67353.1"/>
    <property type="molecule type" value="Genomic_DNA"/>
</dbReference>
<dbReference type="GO" id="GO:0008757">
    <property type="term" value="F:S-adenosylmethionine-dependent methyltransferase activity"/>
    <property type="evidence" value="ECO:0007669"/>
    <property type="project" value="InterPro"/>
</dbReference>
<dbReference type="PANTHER" id="PTHR42912:SF93">
    <property type="entry name" value="N6-ADENOSINE-METHYLTRANSFERASE TMT1A"/>
    <property type="match status" value="1"/>
</dbReference>
<comment type="caution">
    <text evidence="2">The sequence shown here is derived from an EMBL/GenBank/DDBJ whole genome shotgun (WGS) entry which is preliminary data.</text>
</comment>
<sequence>MAEEKKSVHTPMILKMEKICRGYIDQLEKGGKQFNIQNFMMMYIFGATNNTEYRTKLFDHWPTYLEDFAACKEIMGYRYPETLVDEFLSLKLDKNVKILDVACGAGNVPYILKDHGYTNIDGLDPSDGLLKAAQTKSLYKNTFCCYVTPDEKTPIEDNTYDVLLCSAGMFPGSIVPQAFKELIRVVKPGGILAWNIADGYEGFNDFFLSYDKIINDHVTKGDWEFVQPTKKMENMLFEDAGYTNVMRKK</sequence>
<gene>
    <name evidence="2" type="ORF">TCAL_03289</name>
</gene>
<dbReference type="OrthoDB" id="6330736at2759"/>
<feature type="domain" description="Methyltransferase type 11" evidence="1">
    <location>
        <begin position="99"/>
        <end position="193"/>
    </location>
</feature>
<keyword evidence="3" id="KW-1185">Reference proteome</keyword>
<dbReference type="STRING" id="6832.A0A553NPJ5"/>
<protein>
    <recommendedName>
        <fullName evidence="1">Methyltransferase type 11 domain-containing protein</fullName>
    </recommendedName>
</protein>
<organism evidence="2 3">
    <name type="scientific">Tigriopus californicus</name>
    <name type="common">Marine copepod</name>
    <dbReference type="NCBI Taxonomy" id="6832"/>
    <lineage>
        <taxon>Eukaryota</taxon>
        <taxon>Metazoa</taxon>
        <taxon>Ecdysozoa</taxon>
        <taxon>Arthropoda</taxon>
        <taxon>Crustacea</taxon>
        <taxon>Multicrustacea</taxon>
        <taxon>Hexanauplia</taxon>
        <taxon>Copepoda</taxon>
        <taxon>Harpacticoida</taxon>
        <taxon>Harpacticidae</taxon>
        <taxon>Tigriopus</taxon>
    </lineage>
</organism>
<dbReference type="OMA" id="ILAWNIA"/>
<dbReference type="PANTHER" id="PTHR42912">
    <property type="entry name" value="METHYLTRANSFERASE"/>
    <property type="match status" value="1"/>
</dbReference>
<evidence type="ECO:0000259" key="1">
    <source>
        <dbReference type="Pfam" id="PF08241"/>
    </source>
</evidence>
<dbReference type="AlphaFoldDB" id="A0A553NPJ5"/>
<name>A0A553NPJ5_TIGCA</name>
<dbReference type="InterPro" id="IPR029063">
    <property type="entry name" value="SAM-dependent_MTases_sf"/>
</dbReference>
<dbReference type="Pfam" id="PF08241">
    <property type="entry name" value="Methyltransf_11"/>
    <property type="match status" value="1"/>
</dbReference>
<reference evidence="2 3" key="1">
    <citation type="journal article" date="2018" name="Nat. Ecol. Evol.">
        <title>Genomic signatures of mitonuclear coevolution across populations of Tigriopus californicus.</title>
        <authorList>
            <person name="Barreto F.S."/>
            <person name="Watson E.T."/>
            <person name="Lima T.G."/>
            <person name="Willett C.S."/>
            <person name="Edmands S."/>
            <person name="Li W."/>
            <person name="Burton R.S."/>
        </authorList>
    </citation>
    <scope>NUCLEOTIDE SEQUENCE [LARGE SCALE GENOMIC DNA]</scope>
    <source>
        <strain evidence="2 3">San Diego</strain>
    </source>
</reference>
<dbReference type="Gene3D" id="3.40.50.150">
    <property type="entry name" value="Vaccinia Virus protein VP39"/>
    <property type="match status" value="1"/>
</dbReference>
<proteinExistence type="predicted"/>
<dbReference type="Proteomes" id="UP000318571">
    <property type="component" value="Chromosome 4"/>
</dbReference>
<dbReference type="InterPro" id="IPR050508">
    <property type="entry name" value="Methyltransf_Superfamily"/>
</dbReference>
<dbReference type="SUPFAM" id="SSF53335">
    <property type="entry name" value="S-adenosyl-L-methionine-dependent methyltransferases"/>
    <property type="match status" value="1"/>
</dbReference>
<dbReference type="CDD" id="cd02440">
    <property type="entry name" value="AdoMet_MTases"/>
    <property type="match status" value="1"/>
</dbReference>